<dbReference type="Gene3D" id="3.40.30.10">
    <property type="entry name" value="Glutaredoxin"/>
    <property type="match status" value="1"/>
</dbReference>
<feature type="transmembrane region" description="Helical" evidence="1">
    <location>
        <begin position="185"/>
        <end position="207"/>
    </location>
</feature>
<keyword evidence="3" id="KW-1185">Reference proteome</keyword>
<proteinExistence type="predicted"/>
<dbReference type="Gene3D" id="1.20.1050.130">
    <property type="match status" value="1"/>
</dbReference>
<evidence type="ECO:0000256" key="1">
    <source>
        <dbReference type="SAM" id="Phobius"/>
    </source>
</evidence>
<dbReference type="SUPFAM" id="SSF47616">
    <property type="entry name" value="GST C-terminal domain-like"/>
    <property type="match status" value="1"/>
</dbReference>
<dbReference type="PANTHER" id="PTHR44051:SF8">
    <property type="entry name" value="GLUTATHIONE S-TRANSFERASE GSTA"/>
    <property type="match status" value="1"/>
</dbReference>
<keyword evidence="1" id="KW-0472">Membrane</keyword>
<dbReference type="InterPro" id="IPR036282">
    <property type="entry name" value="Glutathione-S-Trfase_C_sf"/>
</dbReference>
<accession>A0A4Z0ABP1</accession>
<dbReference type="EMBL" id="SFCI01000009">
    <property type="protein sequence ID" value="TFY83791.1"/>
    <property type="molecule type" value="Genomic_DNA"/>
</dbReference>
<dbReference type="OrthoDB" id="422574at2759"/>
<dbReference type="PANTHER" id="PTHR44051">
    <property type="entry name" value="GLUTATHIONE S-TRANSFERASE-RELATED"/>
    <property type="match status" value="1"/>
</dbReference>
<keyword evidence="1" id="KW-0812">Transmembrane</keyword>
<name>A0A4Z0ABP1_9AGAM</name>
<dbReference type="Proteomes" id="UP000298061">
    <property type="component" value="Unassembled WGS sequence"/>
</dbReference>
<keyword evidence="1" id="KW-1133">Transmembrane helix</keyword>
<dbReference type="AlphaFoldDB" id="A0A4Z0ABP1"/>
<sequence length="212" mass="24682">MASSQSAPLFLYTARLPGGIKLSIFLEELRAVYGGPNYEAVYVDLSKNVQKEPWFIKYLRVRRYHVVPPQQYDREHRFSFDPVKEADEYTDMVQWTFFANTGLGHIKAKVSNLRWFLLSADEDVPYAKNRKFSSLLRHATGCSLRTGYLNEVKRLYGVFELRLKDRDYLAGAGRGKYTVADINVFPWYIALYLMIHAFSYVRIAGLIGMPWW</sequence>
<gene>
    <name evidence="2" type="ORF">EWM64_g216</name>
</gene>
<organism evidence="2 3">
    <name type="scientific">Hericium alpestre</name>
    <dbReference type="NCBI Taxonomy" id="135208"/>
    <lineage>
        <taxon>Eukaryota</taxon>
        <taxon>Fungi</taxon>
        <taxon>Dikarya</taxon>
        <taxon>Basidiomycota</taxon>
        <taxon>Agaricomycotina</taxon>
        <taxon>Agaricomycetes</taxon>
        <taxon>Russulales</taxon>
        <taxon>Hericiaceae</taxon>
        <taxon>Hericium</taxon>
    </lineage>
</organism>
<reference evidence="2 3" key="1">
    <citation type="submission" date="2019-02" db="EMBL/GenBank/DDBJ databases">
        <title>Genome sequencing of the rare red list fungi Hericium alpestre (H. flagellum).</title>
        <authorList>
            <person name="Buettner E."/>
            <person name="Kellner H."/>
        </authorList>
    </citation>
    <scope>NUCLEOTIDE SEQUENCE [LARGE SCALE GENOMIC DNA]</scope>
    <source>
        <strain evidence="2 3">DSM 108284</strain>
    </source>
</reference>
<comment type="caution">
    <text evidence="2">The sequence shown here is derived from an EMBL/GenBank/DDBJ whole genome shotgun (WGS) entry which is preliminary data.</text>
</comment>
<evidence type="ECO:0000313" key="2">
    <source>
        <dbReference type="EMBL" id="TFY83791.1"/>
    </source>
</evidence>
<protein>
    <submittedName>
        <fullName evidence="2">Uncharacterized protein</fullName>
    </submittedName>
</protein>
<dbReference type="STRING" id="135208.A0A4Z0ABP1"/>
<evidence type="ECO:0000313" key="3">
    <source>
        <dbReference type="Proteomes" id="UP000298061"/>
    </source>
</evidence>